<evidence type="ECO:0000313" key="2">
    <source>
        <dbReference type="Proteomes" id="UP000188354"/>
    </source>
</evidence>
<dbReference type="AlphaFoldDB" id="A0A4P1RPG9"/>
<dbReference type="Proteomes" id="UP000188354">
    <property type="component" value="Chromosome LG03"/>
</dbReference>
<accession>A0A4P1RPG9</accession>
<evidence type="ECO:0000313" key="1">
    <source>
        <dbReference type="EMBL" id="OIW14999.1"/>
    </source>
</evidence>
<organism evidence="1 2">
    <name type="scientific">Lupinus angustifolius</name>
    <name type="common">Narrow-leaved blue lupine</name>
    <dbReference type="NCBI Taxonomy" id="3871"/>
    <lineage>
        <taxon>Eukaryota</taxon>
        <taxon>Viridiplantae</taxon>
        <taxon>Streptophyta</taxon>
        <taxon>Embryophyta</taxon>
        <taxon>Tracheophyta</taxon>
        <taxon>Spermatophyta</taxon>
        <taxon>Magnoliopsida</taxon>
        <taxon>eudicotyledons</taxon>
        <taxon>Gunneridae</taxon>
        <taxon>Pentapetalae</taxon>
        <taxon>rosids</taxon>
        <taxon>fabids</taxon>
        <taxon>Fabales</taxon>
        <taxon>Fabaceae</taxon>
        <taxon>Papilionoideae</taxon>
        <taxon>50 kb inversion clade</taxon>
        <taxon>genistoids sensu lato</taxon>
        <taxon>core genistoids</taxon>
        <taxon>Genisteae</taxon>
        <taxon>Lupinus</taxon>
    </lineage>
</organism>
<protein>
    <submittedName>
        <fullName evidence="1">Uncharacterized protein</fullName>
    </submittedName>
</protein>
<gene>
    <name evidence="1" type="ORF">TanjilG_30718</name>
</gene>
<keyword evidence="2" id="KW-1185">Reference proteome</keyword>
<sequence>MQTSKHGCPRRNQGNYVGLDRNADNGSILVRDHGVHGPIRVHASTLDRVTNGLEAGDWVHVKEEDRNHSPVSILHSVNRDGRVTVGFIGLQTFWKGNSSELEMAESYCVGLFVRRKANVLSPQFEWPRKRGGTWGLLIFGDEPNMFLADPSEADAVNFSSCPKMIGKYQHVEDHHWTVRLVLIASGFLTVVKFRMLIGKKMERKVNPIAFDNESKYSDYQEGWKSYMDFFSS</sequence>
<dbReference type="STRING" id="3871.A0A4P1RPG9"/>
<reference evidence="1 2" key="1">
    <citation type="journal article" date="2017" name="Plant Biotechnol. J.">
        <title>A comprehensive draft genome sequence for lupin (Lupinus angustifolius), an emerging health food: insights into plant-microbe interactions and legume evolution.</title>
        <authorList>
            <person name="Hane J.K."/>
            <person name="Ming Y."/>
            <person name="Kamphuis L.G."/>
            <person name="Nelson M.N."/>
            <person name="Garg G."/>
            <person name="Atkins C.A."/>
            <person name="Bayer P.E."/>
            <person name="Bravo A."/>
            <person name="Bringans S."/>
            <person name="Cannon S."/>
            <person name="Edwards D."/>
            <person name="Foley R."/>
            <person name="Gao L.L."/>
            <person name="Harrison M.J."/>
            <person name="Huang W."/>
            <person name="Hurgobin B."/>
            <person name="Li S."/>
            <person name="Liu C.W."/>
            <person name="McGrath A."/>
            <person name="Morahan G."/>
            <person name="Murray J."/>
            <person name="Weller J."/>
            <person name="Jian J."/>
            <person name="Singh K.B."/>
        </authorList>
    </citation>
    <scope>NUCLEOTIDE SEQUENCE [LARGE SCALE GENOMIC DNA]</scope>
    <source>
        <strain evidence="2">cv. Tanjil</strain>
        <tissue evidence="1">Whole plant</tissue>
    </source>
</reference>
<dbReference type="InterPro" id="IPR053293">
    <property type="entry name" value="OCM_Kinase"/>
</dbReference>
<proteinExistence type="predicted"/>
<dbReference type="PANTHER" id="PTHR47209:SF1">
    <property type="entry name" value="OS06G0639500 PROTEIN"/>
    <property type="match status" value="1"/>
</dbReference>
<name>A0A4P1RPG9_LUPAN</name>
<dbReference type="Gramene" id="OIW14999">
    <property type="protein sequence ID" value="OIW14999"/>
    <property type="gene ID" value="TanjilG_30718"/>
</dbReference>
<dbReference type="EMBL" id="CM007363">
    <property type="protein sequence ID" value="OIW14999.1"/>
    <property type="molecule type" value="Genomic_DNA"/>
</dbReference>
<dbReference type="PANTHER" id="PTHR47209">
    <property type="entry name" value="OS06G0639500 PROTEIN"/>
    <property type="match status" value="1"/>
</dbReference>